<keyword evidence="5" id="KW-1185">Reference proteome</keyword>
<organism evidence="4 5">
    <name type="scientific">Methylobacterium tardum</name>
    <dbReference type="NCBI Taxonomy" id="374432"/>
    <lineage>
        <taxon>Bacteria</taxon>
        <taxon>Pseudomonadati</taxon>
        <taxon>Pseudomonadota</taxon>
        <taxon>Alphaproteobacteria</taxon>
        <taxon>Hyphomicrobiales</taxon>
        <taxon>Methylobacteriaceae</taxon>
        <taxon>Methylobacterium</taxon>
    </lineage>
</organism>
<evidence type="ECO:0000256" key="2">
    <source>
        <dbReference type="SAM" id="MobiDB-lite"/>
    </source>
</evidence>
<reference evidence="5" key="1">
    <citation type="journal article" date="2019" name="Int. J. Syst. Evol. Microbiol.">
        <title>The Global Catalogue of Microorganisms (GCM) 10K type strain sequencing project: providing services to taxonomists for standard genome sequencing and annotation.</title>
        <authorList>
            <consortium name="The Broad Institute Genomics Platform"/>
            <consortium name="The Broad Institute Genome Sequencing Center for Infectious Disease"/>
            <person name="Wu L."/>
            <person name="Ma J."/>
        </authorList>
    </citation>
    <scope>NUCLEOTIDE SEQUENCE [LARGE SCALE GENOMIC DNA]</scope>
    <source>
        <strain evidence="5">NBRC 103632</strain>
    </source>
</reference>
<dbReference type="AlphaFoldDB" id="A0AA37TH17"/>
<evidence type="ECO:0000313" key="5">
    <source>
        <dbReference type="Proteomes" id="UP001157440"/>
    </source>
</evidence>
<name>A0AA37TH17_9HYPH</name>
<sequence>MDATTLTARAGLETKGGLPDLENKAARPEAGPMRSALDELATAFAAFKETNEVRLGAIEGRLGADVLTEEKLARIDAALDAARTRLDRISLEQARPPLGEPRPRPDAAAHEHKAAFDLYVRAGESAGLKRLESKALSAGSGPDGGYLVPDTIERTVLTRLAQVSPIRSIASVQQISGAQYKRAVSVGAPVTGWAAETAPRPETAAPALSEIAFPAMELYAMPAATQTLLDDAVVDLDAWLSAEVETAFAEQEGVAFVTGNGASRPRGVLSYDTVANAAWVPGKLGFVATGAAGAFPSTSPADVLFDLVYGLRAGYRQNAGFVMNRRTQSAIRKFKDAEGNYLWQPPLAAGRAATLIGFPVTEAEAMPDLGKDSLSVAFGDFRRGYLVVDRTGMRVLRDPYSAKPYVLFYTTKRVGGGVQDFDAIKLLKFG</sequence>
<feature type="region of interest" description="Disordered" evidence="2">
    <location>
        <begin position="1"/>
        <end position="23"/>
    </location>
</feature>
<evidence type="ECO:0000259" key="3">
    <source>
        <dbReference type="Pfam" id="PF05065"/>
    </source>
</evidence>
<comment type="subcellular location">
    <subcellularLocation>
        <location evidence="1">Virion</location>
    </subcellularLocation>
</comment>
<dbReference type="SUPFAM" id="SSF56563">
    <property type="entry name" value="Major capsid protein gp5"/>
    <property type="match status" value="1"/>
</dbReference>
<accession>A0AA37TH17</accession>
<comment type="caution">
    <text evidence="4">The sequence shown here is derived from an EMBL/GenBank/DDBJ whole genome shotgun (WGS) entry which is preliminary data.</text>
</comment>
<dbReference type="InterPro" id="IPR024455">
    <property type="entry name" value="Phage_capsid"/>
</dbReference>
<gene>
    <name evidence="4" type="primary">gp36</name>
    <name evidence="4" type="ORF">GCM10007890_55050</name>
</gene>
<evidence type="ECO:0000313" key="4">
    <source>
        <dbReference type="EMBL" id="GLS73490.1"/>
    </source>
</evidence>
<dbReference type="EMBL" id="BSPL01000027">
    <property type="protein sequence ID" value="GLS73490.1"/>
    <property type="molecule type" value="Genomic_DNA"/>
</dbReference>
<dbReference type="RefSeq" id="WP_238199390.1">
    <property type="nucleotide sequence ID" value="NZ_BPQZ01000036.1"/>
</dbReference>
<protein>
    <submittedName>
        <fullName evidence="4">Phage capsid protein</fullName>
    </submittedName>
</protein>
<proteinExistence type="predicted"/>
<dbReference type="NCBIfam" id="TIGR01554">
    <property type="entry name" value="major_cap_HK97"/>
    <property type="match status" value="1"/>
</dbReference>
<dbReference type="InterPro" id="IPR054612">
    <property type="entry name" value="Phage_capsid-like_C"/>
</dbReference>
<dbReference type="Gene3D" id="3.30.2320.10">
    <property type="entry name" value="hypothetical protein PF0899 domain"/>
    <property type="match status" value="1"/>
</dbReference>
<feature type="domain" description="Phage capsid-like C-terminal" evidence="3">
    <location>
        <begin position="144"/>
        <end position="429"/>
    </location>
</feature>
<evidence type="ECO:0000256" key="1">
    <source>
        <dbReference type="ARBA" id="ARBA00004328"/>
    </source>
</evidence>
<dbReference type="Proteomes" id="UP001157440">
    <property type="component" value="Unassembled WGS sequence"/>
</dbReference>
<dbReference type="Pfam" id="PF05065">
    <property type="entry name" value="Phage_capsid"/>
    <property type="match status" value="1"/>
</dbReference>